<dbReference type="EMBL" id="UGQC01000001">
    <property type="protein sequence ID" value="STY98885.1"/>
    <property type="molecule type" value="Genomic_DNA"/>
</dbReference>
<feature type="transmembrane region" description="Helical" evidence="1">
    <location>
        <begin position="9"/>
        <end position="26"/>
    </location>
</feature>
<reference evidence="2" key="2">
    <citation type="submission" date="2017-03" db="EMBL/GenBank/DDBJ databases">
        <authorList>
            <person name="Afonso C.L."/>
            <person name="Miller P.J."/>
            <person name="Scott M.A."/>
            <person name="Spackman E."/>
            <person name="Goraichik I."/>
            <person name="Dimitrov K.M."/>
            <person name="Suarez D.L."/>
            <person name="Swayne D.E."/>
        </authorList>
    </citation>
    <scope>NUCLEOTIDE SEQUENCE</scope>
    <source>
        <strain evidence="2">CCUG 4441</strain>
    </source>
</reference>
<keyword evidence="5" id="KW-1185">Reference proteome</keyword>
<name>A0A1V4GYI9_MORLA</name>
<feature type="transmembrane region" description="Helical" evidence="1">
    <location>
        <begin position="63"/>
        <end position="86"/>
    </location>
</feature>
<keyword evidence="1" id="KW-1133">Transmembrane helix</keyword>
<reference evidence="4" key="1">
    <citation type="submission" date="2017-03" db="EMBL/GenBank/DDBJ databases">
        <title>Draft genome sequence of Moraxella equi CCUG 4950T type strain.</title>
        <authorList>
            <person name="Salva-Serra F."/>
            <person name="Engstrom-Jakobsson H."/>
            <person name="Thorell K."/>
            <person name="Jaen-Luchoro D."/>
            <person name="Gonzales-Siles L."/>
            <person name="Karlsson R."/>
            <person name="Yazdan S."/>
            <person name="Boulund F."/>
            <person name="Johnning A."/>
            <person name="Engstrand L."/>
            <person name="Kristiansson E."/>
            <person name="Moore E."/>
        </authorList>
    </citation>
    <scope>NUCLEOTIDE SEQUENCE [LARGE SCALE GENOMIC DNA]</scope>
    <source>
        <strain evidence="4">CCUG 4441</strain>
    </source>
</reference>
<feature type="transmembrane region" description="Helical" evidence="1">
    <location>
        <begin position="136"/>
        <end position="155"/>
    </location>
</feature>
<evidence type="ECO:0000313" key="5">
    <source>
        <dbReference type="Proteomes" id="UP000254107"/>
    </source>
</evidence>
<dbReference type="GeneID" id="302268929"/>
<keyword evidence="1" id="KW-0812">Transmembrane</keyword>
<accession>A0A1V4GYI9</accession>
<evidence type="ECO:0000313" key="3">
    <source>
        <dbReference type="EMBL" id="STY98885.1"/>
    </source>
</evidence>
<dbReference type="AlphaFoldDB" id="A0A1V4GYI9"/>
<organism evidence="2 4">
    <name type="scientific">Moraxella lacunata</name>
    <dbReference type="NCBI Taxonomy" id="477"/>
    <lineage>
        <taxon>Bacteria</taxon>
        <taxon>Pseudomonadati</taxon>
        <taxon>Pseudomonadota</taxon>
        <taxon>Gammaproteobacteria</taxon>
        <taxon>Moraxellales</taxon>
        <taxon>Moraxellaceae</taxon>
        <taxon>Moraxella</taxon>
    </lineage>
</organism>
<dbReference type="Proteomes" id="UP000191025">
    <property type="component" value="Unassembled WGS sequence"/>
</dbReference>
<evidence type="ECO:0000313" key="4">
    <source>
        <dbReference type="Proteomes" id="UP000191025"/>
    </source>
</evidence>
<evidence type="ECO:0000313" key="2">
    <source>
        <dbReference type="EMBL" id="OPH37448.1"/>
    </source>
</evidence>
<sequence>MTKPIYKQIITYIIALLLVGGSAFLANDVMTFGGLMVLGVMMFVMTAYIIFAKEAKQVADGIFAVLFFVVGFWVFWFGGTLFAFLFGSNCFIDDAGIQLCVMPTGHMLVGFVIAFIATPLSWRFYKTKRTQRNEMIWLLAIMVGWAMGLLINVLGV</sequence>
<dbReference type="EMBL" id="MXAN01000035">
    <property type="protein sequence ID" value="OPH37448.1"/>
    <property type="molecule type" value="Genomic_DNA"/>
</dbReference>
<evidence type="ECO:0000256" key="1">
    <source>
        <dbReference type="SAM" id="Phobius"/>
    </source>
</evidence>
<proteinExistence type="predicted"/>
<protein>
    <submittedName>
        <fullName evidence="2">Uncharacterized protein</fullName>
    </submittedName>
</protein>
<dbReference type="RefSeq" id="WP_062499567.1">
    <property type="nucleotide sequence ID" value="NZ_MXAN01000035.1"/>
</dbReference>
<dbReference type="Proteomes" id="UP000254107">
    <property type="component" value="Unassembled WGS sequence"/>
</dbReference>
<keyword evidence="1" id="KW-0472">Membrane</keyword>
<gene>
    <name evidence="2" type="ORF">B5J94_05620</name>
    <name evidence="3" type="ORF">NCTC7911_00253</name>
</gene>
<feature type="transmembrane region" description="Helical" evidence="1">
    <location>
        <begin position="106"/>
        <end position="124"/>
    </location>
</feature>
<reference evidence="3 5" key="3">
    <citation type="submission" date="2018-06" db="EMBL/GenBank/DDBJ databases">
        <authorList>
            <consortium name="Pathogen Informatics"/>
            <person name="Doyle S."/>
        </authorList>
    </citation>
    <scope>NUCLEOTIDE SEQUENCE [LARGE SCALE GENOMIC DNA]</scope>
    <source>
        <strain evidence="3 5">NCTC7911</strain>
    </source>
</reference>
<feature type="transmembrane region" description="Helical" evidence="1">
    <location>
        <begin position="32"/>
        <end position="51"/>
    </location>
</feature>